<name>A0AAW9QYF5_9CHRO</name>
<keyword evidence="7 16" id="KW-0285">Flavoprotein</keyword>
<dbReference type="Pfam" id="PF01565">
    <property type="entry name" value="FAD_binding_4"/>
    <property type="match status" value="1"/>
</dbReference>
<comment type="cofactor">
    <cofactor evidence="1 16">
        <name>FAD</name>
        <dbReference type="ChEBI" id="CHEBI:57692"/>
    </cofactor>
</comment>
<comment type="caution">
    <text evidence="18">The sequence shown here is derived from an EMBL/GenBank/DDBJ whole genome shotgun (WGS) entry which is preliminary data.</text>
</comment>
<dbReference type="AlphaFoldDB" id="A0AAW9QYF5"/>
<feature type="active site" description="Proton donor" evidence="16">
    <location>
        <position position="225"/>
    </location>
</feature>
<keyword evidence="8 16" id="KW-0274">FAD</keyword>
<dbReference type="NCBIfam" id="TIGR00179">
    <property type="entry name" value="murB"/>
    <property type="match status" value="1"/>
</dbReference>
<dbReference type="NCBIfam" id="NF010480">
    <property type="entry name" value="PRK13905.1"/>
    <property type="match status" value="1"/>
</dbReference>
<evidence type="ECO:0000259" key="17">
    <source>
        <dbReference type="PROSITE" id="PS51387"/>
    </source>
</evidence>
<sequence length="305" mass="33538">MTLHSLSLSNAICPIRSNVSLAEFTSYRVGGEARWYAEPRDLAGLKASIDWWRERDLPLTILGAGSNLLISDRGLPGLVINTRRLRSSSFDAETGTITAAAGEPLPKLAWRAAKRGWKGLEWAVGIPGTVGGAVVMNAGAHTSCIADRLVRAIVLNPDGEIETLAREDLHYSYRTSRLQGDNRLVIEATLQLDPDSTEEEMMALTTRNLHHRKNTQPYDRPSCGSVFRNPKPKFAGALIEELGLKGYRIGGALVSPLHANFIVNIGEAKASDILHLIRHVQEQVSDRFSLWLEPEVKILGEFEGI</sequence>
<dbReference type="GO" id="GO:0008360">
    <property type="term" value="P:regulation of cell shape"/>
    <property type="evidence" value="ECO:0007669"/>
    <property type="project" value="UniProtKB-KW"/>
</dbReference>
<keyword evidence="6 16" id="KW-0132">Cell division</keyword>
<dbReference type="InterPro" id="IPR016166">
    <property type="entry name" value="FAD-bd_PCMH"/>
</dbReference>
<dbReference type="GO" id="GO:0008762">
    <property type="term" value="F:UDP-N-acetylmuramate dehydrogenase activity"/>
    <property type="evidence" value="ECO:0007669"/>
    <property type="project" value="UniProtKB-UniRule"/>
</dbReference>
<evidence type="ECO:0000313" key="19">
    <source>
        <dbReference type="Proteomes" id="UP001328733"/>
    </source>
</evidence>
<dbReference type="Proteomes" id="UP001328733">
    <property type="component" value="Unassembled WGS sequence"/>
</dbReference>
<comment type="similarity">
    <text evidence="16">Belongs to the MurB family.</text>
</comment>
<dbReference type="GO" id="GO:0071555">
    <property type="term" value="P:cell wall organization"/>
    <property type="evidence" value="ECO:0007669"/>
    <property type="project" value="UniProtKB-KW"/>
</dbReference>
<comment type="catalytic activity">
    <reaction evidence="15 16">
        <text>UDP-N-acetyl-alpha-D-muramate + NADP(+) = UDP-N-acetyl-3-O-(1-carboxyvinyl)-alpha-D-glucosamine + NADPH + H(+)</text>
        <dbReference type="Rhea" id="RHEA:12248"/>
        <dbReference type="ChEBI" id="CHEBI:15378"/>
        <dbReference type="ChEBI" id="CHEBI:57783"/>
        <dbReference type="ChEBI" id="CHEBI:58349"/>
        <dbReference type="ChEBI" id="CHEBI:68483"/>
        <dbReference type="ChEBI" id="CHEBI:70757"/>
        <dbReference type="EC" id="1.3.1.98"/>
    </reaction>
</comment>
<evidence type="ECO:0000256" key="12">
    <source>
        <dbReference type="ARBA" id="ARBA00023002"/>
    </source>
</evidence>
<dbReference type="InterPro" id="IPR036318">
    <property type="entry name" value="FAD-bd_PCMH-like_sf"/>
</dbReference>
<evidence type="ECO:0000256" key="7">
    <source>
        <dbReference type="ARBA" id="ARBA00022630"/>
    </source>
</evidence>
<dbReference type="EC" id="1.3.1.98" evidence="16"/>
<keyword evidence="14 16" id="KW-0961">Cell wall biogenesis/degradation</keyword>
<keyword evidence="5 16" id="KW-0963">Cytoplasm</keyword>
<dbReference type="Pfam" id="PF02873">
    <property type="entry name" value="MurB_C"/>
    <property type="match status" value="1"/>
</dbReference>
<evidence type="ECO:0000313" key="18">
    <source>
        <dbReference type="EMBL" id="MEG3438858.1"/>
    </source>
</evidence>
<keyword evidence="9 16" id="KW-0521">NADP</keyword>
<dbReference type="InterPro" id="IPR006094">
    <property type="entry name" value="Oxid_FAD_bind_N"/>
</dbReference>
<dbReference type="Gene3D" id="3.30.43.10">
    <property type="entry name" value="Uridine Diphospho-n-acetylenolpyruvylglucosamine Reductase, domain 2"/>
    <property type="match status" value="1"/>
</dbReference>
<keyword evidence="10 16" id="KW-0133">Cell shape</keyword>
<dbReference type="InterPro" id="IPR011601">
    <property type="entry name" value="MurB_C"/>
</dbReference>
<evidence type="ECO:0000256" key="9">
    <source>
        <dbReference type="ARBA" id="ARBA00022857"/>
    </source>
</evidence>
<dbReference type="InterPro" id="IPR016169">
    <property type="entry name" value="FAD-bd_PCMH_sub2"/>
</dbReference>
<protein>
    <recommendedName>
        <fullName evidence="16">UDP-N-acetylenolpyruvoylglucosamine reductase</fullName>
        <ecNumber evidence="16">1.3.1.98</ecNumber>
    </recommendedName>
    <alternativeName>
        <fullName evidence="16">UDP-N-acetylmuramate dehydrogenase</fullName>
    </alternativeName>
</protein>
<feature type="active site" evidence="16">
    <location>
        <position position="174"/>
    </location>
</feature>
<dbReference type="GO" id="GO:0071949">
    <property type="term" value="F:FAD binding"/>
    <property type="evidence" value="ECO:0007669"/>
    <property type="project" value="InterPro"/>
</dbReference>
<dbReference type="GO" id="GO:0005829">
    <property type="term" value="C:cytosol"/>
    <property type="evidence" value="ECO:0007669"/>
    <property type="project" value="TreeGrafter"/>
</dbReference>
<comment type="subcellular location">
    <subcellularLocation>
        <location evidence="3 16">Cytoplasm</location>
    </subcellularLocation>
</comment>
<evidence type="ECO:0000256" key="13">
    <source>
        <dbReference type="ARBA" id="ARBA00023306"/>
    </source>
</evidence>
<feature type="active site" evidence="16">
    <location>
        <position position="295"/>
    </location>
</feature>
<evidence type="ECO:0000256" key="1">
    <source>
        <dbReference type="ARBA" id="ARBA00001974"/>
    </source>
</evidence>
<organism evidence="18 19">
    <name type="scientific">Pannus brasiliensis CCIBt3594</name>
    <dbReference type="NCBI Taxonomy" id="1427578"/>
    <lineage>
        <taxon>Bacteria</taxon>
        <taxon>Bacillati</taxon>
        <taxon>Cyanobacteriota</taxon>
        <taxon>Cyanophyceae</taxon>
        <taxon>Oscillatoriophycideae</taxon>
        <taxon>Chroococcales</taxon>
        <taxon>Microcystaceae</taxon>
        <taxon>Pannus</taxon>
    </lineage>
</organism>
<dbReference type="Gene3D" id="3.30.465.10">
    <property type="match status" value="1"/>
</dbReference>
<keyword evidence="11 16" id="KW-0573">Peptidoglycan synthesis</keyword>
<keyword evidence="13 16" id="KW-0131">Cell cycle</keyword>
<dbReference type="HAMAP" id="MF_00037">
    <property type="entry name" value="MurB"/>
    <property type="match status" value="1"/>
</dbReference>
<gene>
    <name evidence="16 18" type="primary">murB</name>
    <name evidence="18" type="ORF">V0288_17150</name>
</gene>
<dbReference type="RefSeq" id="WP_332866340.1">
    <property type="nucleotide sequence ID" value="NZ_JBAFSM010000036.1"/>
</dbReference>
<evidence type="ECO:0000256" key="4">
    <source>
        <dbReference type="ARBA" id="ARBA00004752"/>
    </source>
</evidence>
<dbReference type="EMBL" id="JBAFSM010000036">
    <property type="protein sequence ID" value="MEG3438858.1"/>
    <property type="molecule type" value="Genomic_DNA"/>
</dbReference>
<evidence type="ECO:0000256" key="6">
    <source>
        <dbReference type="ARBA" id="ARBA00022618"/>
    </source>
</evidence>
<dbReference type="GO" id="GO:0009252">
    <property type="term" value="P:peptidoglycan biosynthetic process"/>
    <property type="evidence" value="ECO:0007669"/>
    <property type="project" value="UniProtKB-UniRule"/>
</dbReference>
<dbReference type="InterPro" id="IPR003170">
    <property type="entry name" value="MurB"/>
</dbReference>
<dbReference type="Gene3D" id="3.90.78.10">
    <property type="entry name" value="UDP-N-acetylenolpyruvoylglucosamine reductase, C-terminal domain"/>
    <property type="match status" value="1"/>
</dbReference>
<evidence type="ECO:0000256" key="14">
    <source>
        <dbReference type="ARBA" id="ARBA00023316"/>
    </source>
</evidence>
<dbReference type="SUPFAM" id="SSF56194">
    <property type="entry name" value="Uridine diphospho-N-Acetylenolpyruvylglucosamine reductase, MurB, C-terminal domain"/>
    <property type="match status" value="1"/>
</dbReference>
<keyword evidence="12 16" id="KW-0560">Oxidoreductase</keyword>
<proteinExistence type="inferred from homology"/>
<comment type="function">
    <text evidence="2 16">Cell wall formation.</text>
</comment>
<keyword evidence="19" id="KW-1185">Reference proteome</keyword>
<dbReference type="PANTHER" id="PTHR21071:SF4">
    <property type="entry name" value="UDP-N-ACETYLENOLPYRUVOYLGLUCOSAMINE REDUCTASE"/>
    <property type="match status" value="1"/>
</dbReference>
<dbReference type="PROSITE" id="PS51387">
    <property type="entry name" value="FAD_PCMH"/>
    <property type="match status" value="1"/>
</dbReference>
<evidence type="ECO:0000256" key="2">
    <source>
        <dbReference type="ARBA" id="ARBA00003921"/>
    </source>
</evidence>
<evidence type="ECO:0000256" key="11">
    <source>
        <dbReference type="ARBA" id="ARBA00022984"/>
    </source>
</evidence>
<accession>A0AAW9QYF5</accession>
<evidence type="ECO:0000256" key="16">
    <source>
        <dbReference type="HAMAP-Rule" id="MF_00037"/>
    </source>
</evidence>
<dbReference type="SUPFAM" id="SSF56176">
    <property type="entry name" value="FAD-binding/transporter-associated domain-like"/>
    <property type="match status" value="1"/>
</dbReference>
<evidence type="ECO:0000256" key="3">
    <source>
        <dbReference type="ARBA" id="ARBA00004496"/>
    </source>
</evidence>
<dbReference type="PANTHER" id="PTHR21071">
    <property type="entry name" value="UDP-N-ACETYLENOLPYRUVOYLGLUCOSAMINE REDUCTASE"/>
    <property type="match status" value="1"/>
</dbReference>
<evidence type="ECO:0000256" key="8">
    <source>
        <dbReference type="ARBA" id="ARBA00022827"/>
    </source>
</evidence>
<evidence type="ECO:0000256" key="15">
    <source>
        <dbReference type="ARBA" id="ARBA00048914"/>
    </source>
</evidence>
<feature type="domain" description="FAD-binding PCMH-type" evidence="17">
    <location>
        <begin position="28"/>
        <end position="195"/>
    </location>
</feature>
<evidence type="ECO:0000256" key="5">
    <source>
        <dbReference type="ARBA" id="ARBA00022490"/>
    </source>
</evidence>
<dbReference type="InterPro" id="IPR036635">
    <property type="entry name" value="MurB_C_sf"/>
</dbReference>
<reference evidence="18 19" key="1">
    <citation type="submission" date="2024-01" db="EMBL/GenBank/DDBJ databases">
        <title>Genomic insights into the taxonomy and metabolism of the cyanobacterium Pannus brasiliensis CCIBt3594.</title>
        <authorList>
            <person name="Machado M."/>
            <person name="Botero N.B."/>
            <person name="Andreote A.P.D."/>
            <person name="Feitosa A.M.T."/>
            <person name="Popin R."/>
            <person name="Sivonen K."/>
            <person name="Fiore M.F."/>
        </authorList>
    </citation>
    <scope>NUCLEOTIDE SEQUENCE [LARGE SCALE GENOMIC DNA]</scope>
    <source>
        <strain evidence="18 19">CCIBt3594</strain>
    </source>
</reference>
<dbReference type="GO" id="GO:0051301">
    <property type="term" value="P:cell division"/>
    <property type="evidence" value="ECO:0007669"/>
    <property type="project" value="UniProtKB-KW"/>
</dbReference>
<evidence type="ECO:0000256" key="10">
    <source>
        <dbReference type="ARBA" id="ARBA00022960"/>
    </source>
</evidence>
<comment type="pathway">
    <text evidence="4 16">Cell wall biogenesis; peptidoglycan biosynthesis.</text>
</comment>
<dbReference type="InterPro" id="IPR016167">
    <property type="entry name" value="FAD-bd_PCMH_sub1"/>
</dbReference>